<name>A0A2U1QIK7_ARTAN</name>
<evidence type="ECO:0000256" key="3">
    <source>
        <dbReference type="ARBA" id="ARBA00022989"/>
    </source>
</evidence>
<dbReference type="STRING" id="35608.A0A2U1QIK7"/>
<accession>A0A2U1QIK7</accession>
<dbReference type="GO" id="GO:0016020">
    <property type="term" value="C:membrane"/>
    <property type="evidence" value="ECO:0007669"/>
    <property type="project" value="UniProtKB-SubCell"/>
</dbReference>
<evidence type="ECO:0000256" key="4">
    <source>
        <dbReference type="ARBA" id="ARBA00023136"/>
    </source>
</evidence>
<dbReference type="InterPro" id="IPR008511">
    <property type="entry name" value="ROH1-like"/>
</dbReference>
<comment type="caution">
    <text evidence="6">The sequence shown here is derived from an EMBL/GenBank/DDBJ whole genome shotgun (WGS) entry which is preliminary data.</text>
</comment>
<gene>
    <name evidence="6" type="ORF">CTI12_AA025850</name>
</gene>
<evidence type="ECO:0000256" key="1">
    <source>
        <dbReference type="ARBA" id="ARBA00004167"/>
    </source>
</evidence>
<dbReference type="Pfam" id="PF05633">
    <property type="entry name" value="ROH1-like"/>
    <property type="match status" value="1"/>
</dbReference>
<evidence type="ECO:0000256" key="2">
    <source>
        <dbReference type="ARBA" id="ARBA00022692"/>
    </source>
</evidence>
<proteinExistence type="inferred from homology"/>
<dbReference type="PANTHER" id="PTHR31509">
    <property type="entry name" value="BPS1-LIKE PROTEIN"/>
    <property type="match status" value="1"/>
</dbReference>
<sequence length="368" mass="42574">MKRDPVVHSINTRTNETIVQERKVEAFQKQVTQMFHNLSLVKSDELLSVSWLSKLLDVFLCCQQQFRVILSKNKSNMNKQALERSISDYFERSVKSLDVCNAIRDGIDQLRQWKKQLEIVFSAFENQKMLGEYQFQRAKRALKDLGIKIADDEKESSSNLAQRNRSFNLKKLRHQESKCLKHSKSLSWSALTSWSASKQLQAIGNNIVVPKSSDIIATNGLVFTVYTMSHVLNFVMWALVAAIPCQDRGLQPQSIISKNFAWGVPIISLQDMILEESKRRNKRSSSGLLKEIHGIETFARYIADFDSIQFPLMKKCEEQVTKRFEQLRVDFESLKNGLDPLERQVRDVFHQTVRCRIEGINLISRTRD</sequence>
<comment type="similarity">
    <text evidence="5">Belongs to the ROH1 family.</text>
</comment>
<organism evidence="6 7">
    <name type="scientific">Artemisia annua</name>
    <name type="common">Sweet wormwood</name>
    <dbReference type="NCBI Taxonomy" id="35608"/>
    <lineage>
        <taxon>Eukaryota</taxon>
        <taxon>Viridiplantae</taxon>
        <taxon>Streptophyta</taxon>
        <taxon>Embryophyta</taxon>
        <taxon>Tracheophyta</taxon>
        <taxon>Spermatophyta</taxon>
        <taxon>Magnoliopsida</taxon>
        <taxon>eudicotyledons</taxon>
        <taxon>Gunneridae</taxon>
        <taxon>Pentapetalae</taxon>
        <taxon>asterids</taxon>
        <taxon>campanulids</taxon>
        <taxon>Asterales</taxon>
        <taxon>Asteraceae</taxon>
        <taxon>Asteroideae</taxon>
        <taxon>Anthemideae</taxon>
        <taxon>Artemisiinae</taxon>
        <taxon>Artemisia</taxon>
    </lineage>
</organism>
<keyword evidence="3" id="KW-1133">Transmembrane helix</keyword>
<comment type="subcellular location">
    <subcellularLocation>
        <location evidence="1">Membrane</location>
        <topology evidence="1">Single-pass membrane protein</topology>
    </subcellularLocation>
</comment>
<evidence type="ECO:0000313" key="6">
    <source>
        <dbReference type="EMBL" id="PWA97805.1"/>
    </source>
</evidence>
<reference evidence="6 7" key="1">
    <citation type="journal article" date="2018" name="Mol. Plant">
        <title>The genome of Artemisia annua provides insight into the evolution of Asteraceae family and artemisinin biosynthesis.</title>
        <authorList>
            <person name="Shen Q."/>
            <person name="Zhang L."/>
            <person name="Liao Z."/>
            <person name="Wang S."/>
            <person name="Yan T."/>
            <person name="Shi P."/>
            <person name="Liu M."/>
            <person name="Fu X."/>
            <person name="Pan Q."/>
            <person name="Wang Y."/>
            <person name="Lv Z."/>
            <person name="Lu X."/>
            <person name="Zhang F."/>
            <person name="Jiang W."/>
            <person name="Ma Y."/>
            <person name="Chen M."/>
            <person name="Hao X."/>
            <person name="Li L."/>
            <person name="Tang Y."/>
            <person name="Lv G."/>
            <person name="Zhou Y."/>
            <person name="Sun X."/>
            <person name="Brodelius P.E."/>
            <person name="Rose J.K.C."/>
            <person name="Tang K."/>
        </authorList>
    </citation>
    <scope>NUCLEOTIDE SEQUENCE [LARGE SCALE GENOMIC DNA]</scope>
    <source>
        <strain evidence="7">cv. Huhao1</strain>
        <tissue evidence="6">Leaf</tissue>
    </source>
</reference>
<evidence type="ECO:0000313" key="7">
    <source>
        <dbReference type="Proteomes" id="UP000245207"/>
    </source>
</evidence>
<dbReference type="OrthoDB" id="1878996at2759"/>
<dbReference type="AlphaFoldDB" id="A0A2U1QIK7"/>
<dbReference type="EMBL" id="PKPP01000099">
    <property type="protein sequence ID" value="PWA97805.1"/>
    <property type="molecule type" value="Genomic_DNA"/>
</dbReference>
<keyword evidence="7" id="KW-1185">Reference proteome</keyword>
<evidence type="ECO:0000256" key="5">
    <source>
        <dbReference type="ARBA" id="ARBA00035114"/>
    </source>
</evidence>
<keyword evidence="4" id="KW-0472">Membrane</keyword>
<protein>
    <submittedName>
        <fullName evidence="6">Uncharacterized protein</fullName>
    </submittedName>
</protein>
<keyword evidence="2" id="KW-0812">Transmembrane</keyword>
<dbReference type="Proteomes" id="UP000245207">
    <property type="component" value="Unassembled WGS sequence"/>
</dbReference>